<evidence type="ECO:0000313" key="3">
    <source>
        <dbReference type="EMBL" id="MDV2887924.1"/>
    </source>
</evidence>
<dbReference type="EMBL" id="JAWJAY010000660">
    <property type="protein sequence ID" value="MDV2887924.1"/>
    <property type="molecule type" value="Genomic_DNA"/>
</dbReference>
<feature type="non-terminal residue" evidence="3">
    <location>
        <position position="65"/>
    </location>
</feature>
<evidence type="ECO:0000256" key="2">
    <source>
        <dbReference type="ARBA" id="ARBA00022448"/>
    </source>
</evidence>
<dbReference type="Proteomes" id="UP001285636">
    <property type="component" value="Unassembled WGS sequence"/>
</dbReference>
<dbReference type="PANTHER" id="PTHR43386">
    <property type="entry name" value="OLIGOPEPTIDE TRANSPORT SYSTEM PERMEASE PROTEIN APPC"/>
    <property type="match status" value="1"/>
</dbReference>
<comment type="subcellular location">
    <subcellularLocation>
        <location evidence="1">Cell membrane</location>
        <topology evidence="1">Multi-pass membrane protein</topology>
    </subcellularLocation>
</comment>
<sequence>MFKKKRNLLALGVLLLVTVATITASLWLVQSPTYIDSHQRLLGPSAKHWFGTDHFGRDIFSRVIV</sequence>
<name>A0AAJ2U3S5_ALKPS</name>
<evidence type="ECO:0000313" key="4">
    <source>
        <dbReference type="Proteomes" id="UP001285636"/>
    </source>
</evidence>
<gene>
    <name evidence="3" type="ORF">RYX45_22410</name>
</gene>
<evidence type="ECO:0000256" key="1">
    <source>
        <dbReference type="ARBA" id="ARBA00004651"/>
    </source>
</evidence>
<protein>
    <submittedName>
        <fullName evidence="3">ABC transporter permease</fullName>
    </submittedName>
</protein>
<dbReference type="AlphaFoldDB" id="A0AAJ2U3S5"/>
<accession>A0AAJ2U3S5</accession>
<keyword evidence="2" id="KW-0813">Transport</keyword>
<dbReference type="InterPro" id="IPR050366">
    <property type="entry name" value="BP-dependent_transpt_permease"/>
</dbReference>
<organism evidence="3 4">
    <name type="scientific">Alkalihalophilus pseudofirmus</name>
    <name type="common">Bacillus pseudofirmus</name>
    <dbReference type="NCBI Taxonomy" id="79885"/>
    <lineage>
        <taxon>Bacteria</taxon>
        <taxon>Bacillati</taxon>
        <taxon>Bacillota</taxon>
        <taxon>Bacilli</taxon>
        <taxon>Bacillales</taxon>
        <taxon>Bacillaceae</taxon>
        <taxon>Alkalihalophilus</taxon>
    </lineage>
</organism>
<dbReference type="PANTHER" id="PTHR43386:SF1">
    <property type="entry name" value="D,D-DIPEPTIDE TRANSPORT SYSTEM PERMEASE PROTEIN DDPC-RELATED"/>
    <property type="match status" value="1"/>
</dbReference>
<reference evidence="3" key="1">
    <citation type="submission" date="2023-10" db="EMBL/GenBank/DDBJ databases">
        <title>Screening of Alkalihalophilus pseudofirmusBZ-TG-HK211 and Its Alleviation of Salt Stress on Rapeseed Growth.</title>
        <authorList>
            <person name="Zhao B."/>
            <person name="Guo T."/>
        </authorList>
    </citation>
    <scope>NUCLEOTIDE SEQUENCE</scope>
    <source>
        <strain evidence="3">BZ-TG-HK211</strain>
    </source>
</reference>
<dbReference type="GO" id="GO:0005886">
    <property type="term" value="C:plasma membrane"/>
    <property type="evidence" value="ECO:0007669"/>
    <property type="project" value="UniProtKB-SubCell"/>
</dbReference>
<proteinExistence type="predicted"/>
<comment type="caution">
    <text evidence="3">The sequence shown here is derived from an EMBL/GenBank/DDBJ whole genome shotgun (WGS) entry which is preliminary data.</text>
</comment>